<organism evidence="2 3">
    <name type="scientific">Brassica cretica</name>
    <name type="common">Mustard</name>
    <dbReference type="NCBI Taxonomy" id="69181"/>
    <lineage>
        <taxon>Eukaryota</taxon>
        <taxon>Viridiplantae</taxon>
        <taxon>Streptophyta</taxon>
        <taxon>Embryophyta</taxon>
        <taxon>Tracheophyta</taxon>
        <taxon>Spermatophyta</taxon>
        <taxon>Magnoliopsida</taxon>
        <taxon>eudicotyledons</taxon>
        <taxon>Gunneridae</taxon>
        <taxon>Pentapetalae</taxon>
        <taxon>rosids</taxon>
        <taxon>malvids</taxon>
        <taxon>Brassicales</taxon>
        <taxon>Brassicaceae</taxon>
        <taxon>Brassiceae</taxon>
        <taxon>Brassica</taxon>
    </lineage>
</organism>
<evidence type="ECO:0000313" key="2">
    <source>
        <dbReference type="EMBL" id="KAF3590146.1"/>
    </source>
</evidence>
<dbReference type="EMBL" id="QGKX02000088">
    <property type="protein sequence ID" value="KAF3590146.1"/>
    <property type="molecule type" value="Genomic_DNA"/>
</dbReference>
<protein>
    <submittedName>
        <fullName evidence="2">Uncharacterized protein</fullName>
    </submittedName>
</protein>
<comment type="caution">
    <text evidence="2">The sequence shown here is derived from an EMBL/GenBank/DDBJ whole genome shotgun (WGS) entry which is preliminary data.</text>
</comment>
<evidence type="ECO:0000256" key="1">
    <source>
        <dbReference type="SAM" id="MobiDB-lite"/>
    </source>
</evidence>
<dbReference type="Proteomes" id="UP000712600">
    <property type="component" value="Unassembled WGS sequence"/>
</dbReference>
<evidence type="ECO:0000313" key="3">
    <source>
        <dbReference type="Proteomes" id="UP000712600"/>
    </source>
</evidence>
<reference evidence="2" key="1">
    <citation type="submission" date="2019-12" db="EMBL/GenBank/DDBJ databases">
        <title>Genome sequencing and annotation of Brassica cretica.</title>
        <authorList>
            <person name="Studholme D.J."/>
            <person name="Sarris P."/>
        </authorList>
    </citation>
    <scope>NUCLEOTIDE SEQUENCE</scope>
    <source>
        <strain evidence="2">PFS-109/04</strain>
        <tissue evidence="2">Leaf</tissue>
    </source>
</reference>
<name>A0A8S9SC16_BRACR</name>
<dbReference type="AlphaFoldDB" id="A0A8S9SC16"/>
<accession>A0A8S9SC16</accession>
<sequence>MLLQRSGEVVNSSGGHSLENGSTRHSGRRVGARNRKEEGFAMTGEGKSSRRGGGGGGEANVDPKIIVWYLISSLNIWLLAVHGTCIPFFACAVLQASGLPESRRSRRPSQGTFGLVENLKDDEVVEEEALRILIH</sequence>
<gene>
    <name evidence="2" type="ORF">F2Q69_00030141</name>
</gene>
<feature type="region of interest" description="Disordered" evidence="1">
    <location>
        <begin position="1"/>
        <end position="59"/>
    </location>
</feature>
<proteinExistence type="predicted"/>
<feature type="compositionally biased region" description="Polar residues" evidence="1">
    <location>
        <begin position="9"/>
        <end position="24"/>
    </location>
</feature>